<organism evidence="1 2">
    <name type="scientific">Vibrio parahaemolyticus</name>
    <dbReference type="NCBI Taxonomy" id="670"/>
    <lineage>
        <taxon>Bacteria</taxon>
        <taxon>Pseudomonadati</taxon>
        <taxon>Pseudomonadota</taxon>
        <taxon>Gammaproteobacteria</taxon>
        <taxon>Vibrionales</taxon>
        <taxon>Vibrionaceae</taxon>
        <taxon>Vibrio</taxon>
    </lineage>
</organism>
<evidence type="ECO:0008006" key="3">
    <source>
        <dbReference type="Google" id="ProtNLM"/>
    </source>
</evidence>
<comment type="caution">
    <text evidence="1">The sequence shown here is derived from an EMBL/GenBank/DDBJ whole genome shotgun (WGS) entry which is preliminary data.</text>
</comment>
<dbReference type="EMBL" id="LHQV01000036">
    <property type="protein sequence ID" value="OQJ94940.1"/>
    <property type="molecule type" value="Genomic_DNA"/>
</dbReference>
<dbReference type="AlphaFoldDB" id="A0AAX0M6M4"/>
<sequence length="94" mass="10961">MQVFSNSDVEQLIEYVKRTLIEEQNISAALDYLEGELSILLDGRDYDHSVFDSLLNEEYSYENYHLKLLIRAFVTILFDSLEVDAVLDDMDFSN</sequence>
<proteinExistence type="predicted"/>
<dbReference type="RefSeq" id="WP_203505948.1">
    <property type="nucleotide sequence ID" value="NZ_JAQBMX010000017.1"/>
</dbReference>
<reference evidence="1 2" key="1">
    <citation type="submission" date="2015-08" db="EMBL/GenBank/DDBJ databases">
        <title>Draft Genome Sequences of Vibrio parahaemolyticus Strains.</title>
        <authorList>
            <person name="Gonzalez-Escalona N."/>
            <person name="DePaola A."/>
        </authorList>
    </citation>
    <scope>NUCLEOTIDE SEQUENCE [LARGE SCALE GENOMIC DNA]</scope>
    <source>
        <strain evidence="1 2">CFSAN001621</strain>
    </source>
</reference>
<evidence type="ECO:0000313" key="1">
    <source>
        <dbReference type="EMBL" id="OQJ94940.1"/>
    </source>
</evidence>
<keyword evidence="2" id="KW-1185">Reference proteome</keyword>
<accession>A0AAX0M6M4</accession>
<protein>
    <recommendedName>
        <fullName evidence="3">MafI family immunity protein</fullName>
    </recommendedName>
</protein>
<evidence type="ECO:0000313" key="2">
    <source>
        <dbReference type="Proteomes" id="UP000191946"/>
    </source>
</evidence>
<name>A0AAX0M6M4_VIBPH</name>
<dbReference type="Proteomes" id="UP000191946">
    <property type="component" value="Unassembled WGS sequence"/>
</dbReference>
<gene>
    <name evidence="1" type="ORF">AKG60_27400</name>
</gene>